<organism evidence="1 2">
    <name type="scientific">Alicyclobacillus cycloheptanicus</name>
    <dbReference type="NCBI Taxonomy" id="1457"/>
    <lineage>
        <taxon>Bacteria</taxon>
        <taxon>Bacillati</taxon>
        <taxon>Bacillota</taxon>
        <taxon>Bacilli</taxon>
        <taxon>Bacillales</taxon>
        <taxon>Alicyclobacillaceae</taxon>
        <taxon>Alicyclobacillus</taxon>
    </lineage>
</organism>
<keyword evidence="2" id="KW-1185">Reference proteome</keyword>
<sequence>MAVGVRLGLGGAWVWGRVDRERAFRQETRLRRRHPGRNRLSLGTKRALSAAIPGRTGGH</sequence>
<dbReference type="Proteomes" id="UP001232973">
    <property type="component" value="Unassembled WGS sequence"/>
</dbReference>
<proteinExistence type="predicted"/>
<evidence type="ECO:0000313" key="2">
    <source>
        <dbReference type="Proteomes" id="UP001232973"/>
    </source>
</evidence>
<protein>
    <submittedName>
        <fullName evidence="1">Uncharacterized protein</fullName>
    </submittedName>
</protein>
<dbReference type="EMBL" id="JAUSTP010000024">
    <property type="protein sequence ID" value="MDQ0190771.1"/>
    <property type="molecule type" value="Genomic_DNA"/>
</dbReference>
<name>A0ABT9XM45_9BACL</name>
<gene>
    <name evidence="1" type="ORF">J2S03_002638</name>
</gene>
<evidence type="ECO:0000313" key="1">
    <source>
        <dbReference type="EMBL" id="MDQ0190771.1"/>
    </source>
</evidence>
<accession>A0ABT9XM45</accession>
<comment type="caution">
    <text evidence="1">The sequence shown here is derived from an EMBL/GenBank/DDBJ whole genome shotgun (WGS) entry which is preliminary data.</text>
</comment>
<reference evidence="1 2" key="1">
    <citation type="submission" date="2023-07" db="EMBL/GenBank/DDBJ databases">
        <title>Genomic Encyclopedia of Type Strains, Phase IV (KMG-IV): sequencing the most valuable type-strain genomes for metagenomic binning, comparative biology and taxonomic classification.</title>
        <authorList>
            <person name="Goeker M."/>
        </authorList>
    </citation>
    <scope>NUCLEOTIDE SEQUENCE [LARGE SCALE GENOMIC DNA]</scope>
    <source>
        <strain evidence="1 2">DSM 4006</strain>
    </source>
</reference>